<name>A0ABR7Q1A1_9BURK</name>
<feature type="transmembrane region" description="Helical" evidence="1">
    <location>
        <begin position="7"/>
        <end position="26"/>
    </location>
</feature>
<dbReference type="Proteomes" id="UP000736373">
    <property type="component" value="Unassembled WGS sequence"/>
</dbReference>
<dbReference type="RefSeq" id="WP_187639154.1">
    <property type="nucleotide sequence ID" value="NZ_VZQQ01000091.1"/>
</dbReference>
<comment type="caution">
    <text evidence="2">The sequence shown here is derived from an EMBL/GenBank/DDBJ whole genome shotgun (WGS) entry which is preliminary data.</text>
</comment>
<evidence type="ECO:0008006" key="4">
    <source>
        <dbReference type="Google" id="ProtNLM"/>
    </source>
</evidence>
<sequence length="131" mass="14400">MMRTRVICLAGATGASALILSLGWYSGVDYLQRGADPAFWTTEAVLGALWAFLGLRLKFCPAAPALGRPAARILWTFLTFFIVLGECWYRGIDLATRGEAQAFALMVALAFAYLCWSFPGWKPIFSDKHGT</sequence>
<feature type="transmembrane region" description="Helical" evidence="1">
    <location>
        <begin position="103"/>
        <end position="121"/>
    </location>
</feature>
<accession>A0ABR7Q1A1</accession>
<organism evidence="2 3">
    <name type="scientific">Paraburkholderia podalyriae</name>
    <dbReference type="NCBI Taxonomy" id="1938811"/>
    <lineage>
        <taxon>Bacteria</taxon>
        <taxon>Pseudomonadati</taxon>
        <taxon>Pseudomonadota</taxon>
        <taxon>Betaproteobacteria</taxon>
        <taxon>Burkholderiales</taxon>
        <taxon>Burkholderiaceae</taxon>
        <taxon>Paraburkholderia</taxon>
    </lineage>
</organism>
<reference evidence="2 3" key="1">
    <citation type="submission" date="2019-09" db="EMBL/GenBank/DDBJ databases">
        <title>Paraburkholderia podalyriae sp. nov., A South African Podalyria-associated rhizobium.</title>
        <authorList>
            <person name="Mavima L."/>
            <person name="Beukes C.W."/>
            <person name="Palmer M."/>
            <person name="De Meyer S.E."/>
            <person name="James E.K."/>
            <person name="Maluk M."/>
            <person name="Avontuur J.R."/>
            <person name="Chan W.Y."/>
            <person name="Venter S.N."/>
            <person name="Steenkamp E.T."/>
        </authorList>
    </citation>
    <scope>NUCLEOTIDE SEQUENCE [LARGE SCALE GENOMIC DNA]</scope>
    <source>
        <strain evidence="2 3">WC7.3b</strain>
    </source>
</reference>
<proteinExistence type="predicted"/>
<dbReference type="EMBL" id="VZQQ01000091">
    <property type="protein sequence ID" value="MBC8752283.1"/>
    <property type="molecule type" value="Genomic_DNA"/>
</dbReference>
<evidence type="ECO:0000313" key="2">
    <source>
        <dbReference type="EMBL" id="MBC8752283.1"/>
    </source>
</evidence>
<keyword evidence="1" id="KW-0472">Membrane</keyword>
<feature type="transmembrane region" description="Helical" evidence="1">
    <location>
        <begin position="38"/>
        <end position="57"/>
    </location>
</feature>
<keyword evidence="1" id="KW-0812">Transmembrane</keyword>
<keyword evidence="1" id="KW-1133">Transmembrane helix</keyword>
<feature type="transmembrane region" description="Helical" evidence="1">
    <location>
        <begin position="69"/>
        <end position="91"/>
    </location>
</feature>
<protein>
    <recommendedName>
        <fullName evidence="4">Transmembrane protein</fullName>
    </recommendedName>
</protein>
<evidence type="ECO:0000256" key="1">
    <source>
        <dbReference type="SAM" id="Phobius"/>
    </source>
</evidence>
<keyword evidence="3" id="KW-1185">Reference proteome</keyword>
<gene>
    <name evidence="2" type="ORF">F6X42_39425</name>
</gene>
<evidence type="ECO:0000313" key="3">
    <source>
        <dbReference type="Proteomes" id="UP000736373"/>
    </source>
</evidence>